<dbReference type="AlphaFoldDB" id="A0A6L9L6C7"/>
<reference evidence="5 6" key="1">
    <citation type="submission" date="2020-02" db="EMBL/GenBank/DDBJ databases">
        <title>Draft genome sequence of two Spirosoma agri KCTC 52727 and Spirosoma terrae KCTC 52035.</title>
        <authorList>
            <person name="Rojas J."/>
            <person name="Ambika Manirajan B."/>
            <person name="Suarez C."/>
            <person name="Ratering S."/>
            <person name="Schnell S."/>
        </authorList>
    </citation>
    <scope>NUCLEOTIDE SEQUENCE [LARGE SCALE GENOMIC DNA]</scope>
    <source>
        <strain evidence="5 6">KCTC 52035</strain>
    </source>
</reference>
<dbReference type="EMBL" id="JAAFZH010000005">
    <property type="protein sequence ID" value="NDU96024.1"/>
    <property type="molecule type" value="Genomic_DNA"/>
</dbReference>
<evidence type="ECO:0000313" key="5">
    <source>
        <dbReference type="EMBL" id="NDU96024.1"/>
    </source>
</evidence>
<evidence type="ECO:0000256" key="1">
    <source>
        <dbReference type="ARBA" id="ARBA00023015"/>
    </source>
</evidence>
<evidence type="ECO:0000256" key="2">
    <source>
        <dbReference type="ARBA" id="ARBA00023125"/>
    </source>
</evidence>
<keyword evidence="2" id="KW-0238">DNA-binding</keyword>
<gene>
    <name evidence="5" type="ORF">GK108_14165</name>
</gene>
<dbReference type="SMART" id="SM00342">
    <property type="entry name" value="HTH_ARAC"/>
    <property type="match status" value="1"/>
</dbReference>
<dbReference type="PANTHER" id="PTHR43280:SF32">
    <property type="entry name" value="TRANSCRIPTIONAL REGULATORY PROTEIN"/>
    <property type="match status" value="1"/>
</dbReference>
<evidence type="ECO:0000313" key="6">
    <source>
        <dbReference type="Proteomes" id="UP000474175"/>
    </source>
</evidence>
<dbReference type="Gene3D" id="1.10.10.60">
    <property type="entry name" value="Homeodomain-like"/>
    <property type="match status" value="1"/>
</dbReference>
<organism evidence="5 6">
    <name type="scientific">Spirosoma terrae</name>
    <dbReference type="NCBI Taxonomy" id="1968276"/>
    <lineage>
        <taxon>Bacteria</taxon>
        <taxon>Pseudomonadati</taxon>
        <taxon>Bacteroidota</taxon>
        <taxon>Cytophagia</taxon>
        <taxon>Cytophagales</taxon>
        <taxon>Cytophagaceae</taxon>
        <taxon>Spirosoma</taxon>
    </lineage>
</organism>
<sequence length="298" mass="34602">MPDFTTIDSFYERIQQPLQLLLGEAGHFNMFRIEDVLSPDHKQANYSRRNFFKISLITGKNRIFYADKTFDIQGTSLVFTNPMMPYLWERVTEEQTGYICIFTEAFLSQMGDIKAFPVFQHTELGVLMLSETDALFFRQLFLRMEEELAGSYSYKYDLIRNLLMEVIHGAQKRHPTEASATTQSNANERITAIFLELLERQFPIDLSNQVIQISTPSGFAQQLNIHVNHLNKALKEQTGQTTIQHINERILQEAKILLKTTDWTINEIAWSLAFQEPNHFSAFFKKRTGITPKAFRVD</sequence>
<dbReference type="InterPro" id="IPR018060">
    <property type="entry name" value="HTH_AraC"/>
</dbReference>
<evidence type="ECO:0000256" key="3">
    <source>
        <dbReference type="ARBA" id="ARBA00023163"/>
    </source>
</evidence>
<keyword evidence="6" id="KW-1185">Reference proteome</keyword>
<dbReference type="Pfam" id="PF12833">
    <property type="entry name" value="HTH_18"/>
    <property type="match status" value="1"/>
</dbReference>
<keyword evidence="3" id="KW-0804">Transcription</keyword>
<comment type="caution">
    <text evidence="5">The sequence shown here is derived from an EMBL/GenBank/DDBJ whole genome shotgun (WGS) entry which is preliminary data.</text>
</comment>
<dbReference type="PANTHER" id="PTHR43280">
    <property type="entry name" value="ARAC-FAMILY TRANSCRIPTIONAL REGULATOR"/>
    <property type="match status" value="1"/>
</dbReference>
<protein>
    <submittedName>
        <fullName evidence="5">Helix-turn-helix transcriptional regulator</fullName>
    </submittedName>
</protein>
<name>A0A6L9L6C7_9BACT</name>
<feature type="domain" description="HTH araC/xylS-type" evidence="4">
    <location>
        <begin position="188"/>
        <end position="298"/>
    </location>
</feature>
<proteinExistence type="predicted"/>
<dbReference type="PROSITE" id="PS01124">
    <property type="entry name" value="HTH_ARAC_FAMILY_2"/>
    <property type="match status" value="1"/>
</dbReference>
<accession>A0A6L9L6C7</accession>
<evidence type="ECO:0000259" key="4">
    <source>
        <dbReference type="PROSITE" id="PS01124"/>
    </source>
</evidence>
<dbReference type="RefSeq" id="WP_163949239.1">
    <property type="nucleotide sequence ID" value="NZ_JAAFZH010000005.1"/>
</dbReference>
<dbReference type="GO" id="GO:0043565">
    <property type="term" value="F:sequence-specific DNA binding"/>
    <property type="evidence" value="ECO:0007669"/>
    <property type="project" value="InterPro"/>
</dbReference>
<dbReference type="InterPro" id="IPR009057">
    <property type="entry name" value="Homeodomain-like_sf"/>
</dbReference>
<dbReference type="SUPFAM" id="SSF46689">
    <property type="entry name" value="Homeodomain-like"/>
    <property type="match status" value="1"/>
</dbReference>
<dbReference type="Proteomes" id="UP000474175">
    <property type="component" value="Unassembled WGS sequence"/>
</dbReference>
<keyword evidence="1" id="KW-0805">Transcription regulation</keyword>
<dbReference type="GO" id="GO:0003700">
    <property type="term" value="F:DNA-binding transcription factor activity"/>
    <property type="evidence" value="ECO:0007669"/>
    <property type="project" value="InterPro"/>
</dbReference>